<sequence length="295" mass="31901">MKTVVGILFGLIGLMTISYLWVLGKDLMRHRPEMQAEPANRRLLPLTAMLIFFLSTFGASDFAISTAIYTRLKWVDIRNLPGTVNAQCVIPLVVMAVAYISRIQMSWWLLTLCIAAQVLGAFVGPRLVMRLPDALIRRVVGIGLLISALLLFSGQVHWLHTTGTATSLSPAKTGLLATLLFIYGALNNVGIGSFAPTLITVSLMGLSPLLAFPIMMGAAVFSIPVGSMVFIKAGQYNRSVVAWTSIFGVVGVLVAIFIVGQLQLTVINWIILVVLLYAAYLLIKPATTKKANPSA</sequence>
<evidence type="ECO:0000256" key="1">
    <source>
        <dbReference type="ARBA" id="ARBA00004141"/>
    </source>
</evidence>
<proteinExistence type="inferred from homology"/>
<organism evidence="6 7">
    <name type="scientific">Lacticaseibacillus brantae DSM 23927</name>
    <dbReference type="NCBI Taxonomy" id="1423727"/>
    <lineage>
        <taxon>Bacteria</taxon>
        <taxon>Bacillati</taxon>
        <taxon>Bacillota</taxon>
        <taxon>Bacilli</taxon>
        <taxon>Lactobacillales</taxon>
        <taxon>Lactobacillaceae</taxon>
        <taxon>Lacticaseibacillus</taxon>
    </lineage>
</organism>
<reference evidence="6 7" key="1">
    <citation type="journal article" date="2015" name="Genome Announc.">
        <title>Expanding the biotechnology potential of lactobacilli through comparative genomics of 213 strains and associated genera.</title>
        <authorList>
            <person name="Sun Z."/>
            <person name="Harris H.M."/>
            <person name="McCann A."/>
            <person name="Guo C."/>
            <person name="Argimon S."/>
            <person name="Zhang W."/>
            <person name="Yang X."/>
            <person name="Jeffery I.B."/>
            <person name="Cooney J.C."/>
            <person name="Kagawa T.F."/>
            <person name="Liu W."/>
            <person name="Song Y."/>
            <person name="Salvetti E."/>
            <person name="Wrobel A."/>
            <person name="Rasinkangas P."/>
            <person name="Parkhill J."/>
            <person name="Rea M.C."/>
            <person name="O'Sullivan O."/>
            <person name="Ritari J."/>
            <person name="Douillard F.P."/>
            <person name="Paul Ross R."/>
            <person name="Yang R."/>
            <person name="Briner A.E."/>
            <person name="Felis G.E."/>
            <person name="de Vos W.M."/>
            <person name="Barrangou R."/>
            <person name="Klaenhammer T.R."/>
            <person name="Caufield P.W."/>
            <person name="Cui Y."/>
            <person name="Zhang H."/>
            <person name="O'Toole P.W."/>
        </authorList>
    </citation>
    <scope>NUCLEOTIDE SEQUENCE [LARGE SCALE GENOMIC DNA]</scope>
    <source>
        <strain evidence="6 7">DSM 23927</strain>
    </source>
</reference>
<keyword evidence="3 5" id="KW-1133">Transmembrane helix</keyword>
<keyword evidence="2 5" id="KW-0812">Transmembrane</keyword>
<comment type="similarity">
    <text evidence="5">Belongs to the 4-toluene sulfonate uptake permease (TSUP) (TC 2.A.102) family.</text>
</comment>
<dbReference type="EMBL" id="AYZQ01000002">
    <property type="protein sequence ID" value="KRM72189.1"/>
    <property type="molecule type" value="Genomic_DNA"/>
</dbReference>
<feature type="transmembrane region" description="Helical" evidence="5">
    <location>
        <begin position="6"/>
        <end position="23"/>
    </location>
</feature>
<keyword evidence="7" id="KW-1185">Reference proteome</keyword>
<evidence type="ECO:0000256" key="2">
    <source>
        <dbReference type="ARBA" id="ARBA00022692"/>
    </source>
</evidence>
<evidence type="ECO:0000256" key="3">
    <source>
        <dbReference type="ARBA" id="ARBA00022989"/>
    </source>
</evidence>
<feature type="transmembrane region" description="Helical" evidence="5">
    <location>
        <begin position="107"/>
        <end position="129"/>
    </location>
</feature>
<keyword evidence="4 5" id="KW-0472">Membrane</keyword>
<dbReference type="PANTHER" id="PTHR43483">
    <property type="entry name" value="MEMBRANE TRANSPORTER PROTEIN HI_0806-RELATED"/>
    <property type="match status" value="1"/>
</dbReference>
<feature type="transmembrane region" description="Helical" evidence="5">
    <location>
        <begin position="175"/>
        <end position="199"/>
    </location>
</feature>
<feature type="transmembrane region" description="Helical" evidence="5">
    <location>
        <begin position="266"/>
        <end position="283"/>
    </location>
</feature>
<name>A0A0R2AXX5_9LACO</name>
<evidence type="ECO:0000313" key="7">
    <source>
        <dbReference type="Proteomes" id="UP000051672"/>
    </source>
</evidence>
<dbReference type="InterPro" id="IPR002781">
    <property type="entry name" value="TM_pro_TauE-like"/>
</dbReference>
<dbReference type="GO" id="GO:0005886">
    <property type="term" value="C:plasma membrane"/>
    <property type="evidence" value="ECO:0007669"/>
    <property type="project" value="UniProtKB-SubCell"/>
</dbReference>
<dbReference type="Proteomes" id="UP000051672">
    <property type="component" value="Unassembled WGS sequence"/>
</dbReference>
<feature type="transmembrane region" description="Helical" evidence="5">
    <location>
        <begin position="135"/>
        <end position="154"/>
    </location>
</feature>
<feature type="transmembrane region" description="Helical" evidence="5">
    <location>
        <begin position="211"/>
        <end position="231"/>
    </location>
</feature>
<gene>
    <name evidence="6" type="ORF">FC34_GL001173</name>
</gene>
<dbReference type="STRING" id="1423727.FC34_GL001173"/>
<accession>A0A0R2AXX5</accession>
<dbReference type="AlphaFoldDB" id="A0A0R2AXX5"/>
<feature type="transmembrane region" description="Helical" evidence="5">
    <location>
        <begin position="43"/>
        <end position="64"/>
    </location>
</feature>
<protein>
    <recommendedName>
        <fullName evidence="5">Probable membrane transporter protein</fullName>
    </recommendedName>
</protein>
<dbReference type="RefSeq" id="WP_235803406.1">
    <property type="nucleotide sequence ID" value="NZ_AYZQ01000002.1"/>
</dbReference>
<dbReference type="PANTHER" id="PTHR43483:SF3">
    <property type="entry name" value="MEMBRANE TRANSPORTER PROTEIN HI_0806-RELATED"/>
    <property type="match status" value="1"/>
</dbReference>
<keyword evidence="5" id="KW-1003">Cell membrane</keyword>
<comment type="subcellular location">
    <subcellularLocation>
        <location evidence="5">Cell membrane</location>
        <topology evidence="5">Multi-pass membrane protein</topology>
    </subcellularLocation>
    <subcellularLocation>
        <location evidence="1">Membrane</location>
        <topology evidence="1">Multi-pass membrane protein</topology>
    </subcellularLocation>
</comment>
<comment type="caution">
    <text evidence="6">The sequence shown here is derived from an EMBL/GenBank/DDBJ whole genome shotgun (WGS) entry which is preliminary data.</text>
</comment>
<dbReference type="Pfam" id="PF01925">
    <property type="entry name" value="TauE"/>
    <property type="match status" value="1"/>
</dbReference>
<feature type="transmembrane region" description="Helical" evidence="5">
    <location>
        <begin position="84"/>
        <end position="100"/>
    </location>
</feature>
<evidence type="ECO:0000256" key="5">
    <source>
        <dbReference type="RuleBase" id="RU363041"/>
    </source>
</evidence>
<dbReference type="PATRIC" id="fig|1423727.3.peg.1191"/>
<feature type="transmembrane region" description="Helical" evidence="5">
    <location>
        <begin position="240"/>
        <end position="260"/>
    </location>
</feature>
<evidence type="ECO:0000313" key="6">
    <source>
        <dbReference type="EMBL" id="KRM72189.1"/>
    </source>
</evidence>
<evidence type="ECO:0000256" key="4">
    <source>
        <dbReference type="ARBA" id="ARBA00023136"/>
    </source>
</evidence>